<feature type="region of interest" description="Disordered" evidence="1">
    <location>
        <begin position="35"/>
        <end position="55"/>
    </location>
</feature>
<reference evidence="2" key="1">
    <citation type="journal article" date="2019" name="MBio">
        <title>Virus Genomes from Deep Sea Sediments Expand the Ocean Megavirome and Support Independent Origins of Viral Gigantism.</title>
        <authorList>
            <person name="Backstrom D."/>
            <person name="Yutin N."/>
            <person name="Jorgensen S.L."/>
            <person name="Dharamshi J."/>
            <person name="Homa F."/>
            <person name="Zaremba-Niedwiedzka K."/>
            <person name="Spang A."/>
            <person name="Wolf Y.I."/>
            <person name="Koonin E.V."/>
            <person name="Ettema T.J."/>
        </authorList>
    </citation>
    <scope>NUCLEOTIDE SEQUENCE</scope>
</reference>
<accession>A0A4D5XEV2</accession>
<protein>
    <submittedName>
        <fullName evidence="2">Uncharacterized protein</fullName>
    </submittedName>
</protein>
<evidence type="ECO:0000256" key="1">
    <source>
        <dbReference type="SAM" id="MobiDB-lite"/>
    </source>
</evidence>
<gene>
    <name evidence="2" type="ORF">LCMiAC02_03740</name>
</gene>
<name>A0A4D5XEV2_9VIRU</name>
<organism evidence="2">
    <name type="scientific">Mimivirus LCMiAC02</name>
    <dbReference type="NCBI Taxonomy" id="2506609"/>
    <lineage>
        <taxon>Viruses</taxon>
        <taxon>Varidnaviria</taxon>
        <taxon>Bamfordvirae</taxon>
        <taxon>Nucleocytoviricota</taxon>
        <taxon>Megaviricetes</taxon>
        <taxon>Imitervirales</taxon>
        <taxon>Mimiviridae</taxon>
        <taxon>Klosneuvirinae</taxon>
    </lineage>
</organism>
<evidence type="ECO:0000313" key="2">
    <source>
        <dbReference type="EMBL" id="QBK89279.1"/>
    </source>
</evidence>
<dbReference type="EMBL" id="MK500412">
    <property type="protein sequence ID" value="QBK89279.1"/>
    <property type="molecule type" value="Genomic_DNA"/>
</dbReference>
<proteinExistence type="predicted"/>
<sequence>MTIFTLTNSKPINELISNFPELTVKSNSTKGPITYPPMISGPCPGPTKGPISNAP</sequence>